<protein>
    <submittedName>
        <fullName evidence="1">Uncharacterized protein</fullName>
    </submittedName>
</protein>
<evidence type="ECO:0000313" key="1">
    <source>
        <dbReference type="EMBL" id="KMU74390.1"/>
    </source>
</evidence>
<dbReference type="Proteomes" id="UP000054559">
    <property type="component" value="Unassembled WGS sequence"/>
</dbReference>
<sequence length="123" mass="13790">MKYPESAPAANCLCEKRLHAAPCIPRRLSEFGIPEQAMNYMQPGRLLAGFPKIASENTHPNRMMTMNLGPSLRPENSSLKIHSSLSRYFPAFGTSDELVDGAMPKPTEIRPYTVQWAWQVIPC</sequence>
<proteinExistence type="predicted"/>
<reference evidence="2" key="1">
    <citation type="journal article" date="2010" name="Genome Res.">
        <title>Population genomic sequencing of Coccidioides fungi reveals recent hybridization and transposon control.</title>
        <authorList>
            <person name="Neafsey D.E."/>
            <person name="Barker B.M."/>
            <person name="Sharpton T.J."/>
            <person name="Stajich J.E."/>
            <person name="Park D.J."/>
            <person name="Whiston E."/>
            <person name="Hung C.-Y."/>
            <person name="McMahan C."/>
            <person name="White J."/>
            <person name="Sykes S."/>
            <person name="Heiman D."/>
            <person name="Young S."/>
            <person name="Zeng Q."/>
            <person name="Abouelleil A."/>
            <person name="Aftuck L."/>
            <person name="Bessette D."/>
            <person name="Brown A."/>
            <person name="FitzGerald M."/>
            <person name="Lui A."/>
            <person name="Macdonald J.P."/>
            <person name="Priest M."/>
            <person name="Orbach M.J."/>
            <person name="Galgiani J.N."/>
            <person name="Kirkland T.N."/>
            <person name="Cole G.T."/>
            <person name="Birren B.W."/>
            <person name="Henn M.R."/>
            <person name="Taylor J.W."/>
            <person name="Rounsley S.D."/>
        </authorList>
    </citation>
    <scope>NUCLEOTIDE SEQUENCE [LARGE SCALE GENOMIC DNA]</scope>
    <source>
        <strain evidence="2">RMSCC 3703</strain>
    </source>
</reference>
<gene>
    <name evidence="1" type="ORF">CISG_04463</name>
</gene>
<accession>A0A0J8QQE9</accession>
<organism evidence="1 2">
    <name type="scientific">Coccidioides immitis RMSCC 3703</name>
    <dbReference type="NCBI Taxonomy" id="454286"/>
    <lineage>
        <taxon>Eukaryota</taxon>
        <taxon>Fungi</taxon>
        <taxon>Dikarya</taxon>
        <taxon>Ascomycota</taxon>
        <taxon>Pezizomycotina</taxon>
        <taxon>Eurotiomycetes</taxon>
        <taxon>Eurotiomycetidae</taxon>
        <taxon>Onygenales</taxon>
        <taxon>Onygenaceae</taxon>
        <taxon>Coccidioides</taxon>
    </lineage>
</organism>
<dbReference type="AlphaFoldDB" id="A0A0J8QQE9"/>
<evidence type="ECO:0000313" key="2">
    <source>
        <dbReference type="Proteomes" id="UP000054559"/>
    </source>
</evidence>
<dbReference type="EMBL" id="DS268135">
    <property type="protein sequence ID" value="KMU74390.1"/>
    <property type="molecule type" value="Genomic_DNA"/>
</dbReference>
<name>A0A0J8QQE9_COCIT</name>